<keyword evidence="1" id="KW-1133">Transmembrane helix</keyword>
<feature type="transmembrane region" description="Helical" evidence="1">
    <location>
        <begin position="32"/>
        <end position="52"/>
    </location>
</feature>
<keyword evidence="3" id="KW-1185">Reference proteome</keyword>
<keyword evidence="1" id="KW-0812">Transmembrane</keyword>
<sequence>MGAAFGWGTLAASSLVIGALIAIWLKLNLRTIGLIMAFGAGVLISAVAFDLIEEAASKTSGHGAVAWGLFVGCGVFYGGDLLISRLGGADRKDATGDQKDGSALAIVLGSVLDGIPESMVIGLTIYEGGAVGAAYLAAVFISNLPEAISSTTGLATSGWKHSRILWMWIGIALVSGLASLAGYGLFQNSSPETVGFILAFAAGAIITMLADTMMPEAFEHGGRLTGVVTTLGFAVAYTIHSLD</sequence>
<protein>
    <submittedName>
        <fullName evidence="2">ZIP family zinc transporter</fullName>
    </submittedName>
</protein>
<dbReference type="AlphaFoldDB" id="A0A4Q7X9B7"/>
<proteinExistence type="predicted"/>
<gene>
    <name evidence="2" type="ORF">EV645_1327</name>
</gene>
<feature type="transmembrane region" description="Helical" evidence="1">
    <location>
        <begin position="64"/>
        <end position="83"/>
    </location>
</feature>
<dbReference type="RefSeq" id="WP_130440723.1">
    <property type="nucleotide sequence ID" value="NZ_SHKR01000011.1"/>
</dbReference>
<keyword evidence="1" id="KW-0472">Membrane</keyword>
<organism evidence="2 3">
    <name type="scientific">Kribbella rubisoli</name>
    <dbReference type="NCBI Taxonomy" id="3075929"/>
    <lineage>
        <taxon>Bacteria</taxon>
        <taxon>Bacillati</taxon>
        <taxon>Actinomycetota</taxon>
        <taxon>Actinomycetes</taxon>
        <taxon>Propionibacteriales</taxon>
        <taxon>Kribbellaceae</taxon>
        <taxon>Kribbella</taxon>
    </lineage>
</organism>
<evidence type="ECO:0000313" key="3">
    <source>
        <dbReference type="Proteomes" id="UP000292027"/>
    </source>
</evidence>
<dbReference type="EMBL" id="SHKR01000011">
    <property type="protein sequence ID" value="RZU19119.1"/>
    <property type="molecule type" value="Genomic_DNA"/>
</dbReference>
<dbReference type="OrthoDB" id="1145132at2"/>
<feature type="transmembrane region" description="Helical" evidence="1">
    <location>
        <begin position="6"/>
        <end position="25"/>
    </location>
</feature>
<feature type="transmembrane region" description="Helical" evidence="1">
    <location>
        <begin position="192"/>
        <end position="210"/>
    </location>
</feature>
<comment type="caution">
    <text evidence="2">The sequence shown here is derived from an EMBL/GenBank/DDBJ whole genome shotgun (WGS) entry which is preliminary data.</text>
</comment>
<reference evidence="2 3" key="1">
    <citation type="journal article" date="2015" name="Stand. Genomic Sci.">
        <title>Genomic Encyclopedia of Bacterial and Archaeal Type Strains, Phase III: the genomes of soil and plant-associated and newly described type strains.</title>
        <authorList>
            <person name="Whitman W.B."/>
            <person name="Woyke T."/>
            <person name="Klenk H.P."/>
            <person name="Zhou Y."/>
            <person name="Lilburn T.G."/>
            <person name="Beck B.J."/>
            <person name="De Vos P."/>
            <person name="Vandamme P."/>
            <person name="Eisen J.A."/>
            <person name="Garrity G."/>
            <person name="Hugenholtz P."/>
            <person name="Kyrpides N.C."/>
        </authorList>
    </citation>
    <scope>NUCLEOTIDE SEQUENCE [LARGE SCALE GENOMIC DNA]</scope>
    <source>
        <strain evidence="2 3">VKM Ac-2540</strain>
    </source>
</reference>
<feature type="transmembrane region" description="Helical" evidence="1">
    <location>
        <begin position="222"/>
        <end position="240"/>
    </location>
</feature>
<evidence type="ECO:0000256" key="1">
    <source>
        <dbReference type="SAM" id="Phobius"/>
    </source>
</evidence>
<feature type="transmembrane region" description="Helical" evidence="1">
    <location>
        <begin position="164"/>
        <end position="186"/>
    </location>
</feature>
<name>A0A4Q7X9B7_9ACTN</name>
<dbReference type="Proteomes" id="UP000292027">
    <property type="component" value="Unassembled WGS sequence"/>
</dbReference>
<evidence type="ECO:0000313" key="2">
    <source>
        <dbReference type="EMBL" id="RZU19119.1"/>
    </source>
</evidence>
<accession>A0A4Q7X9B7</accession>